<gene>
    <name evidence="1" type="ORF">LK03_09410</name>
</gene>
<keyword evidence="2" id="KW-1185">Reference proteome</keyword>
<dbReference type="AlphaFoldDB" id="A0A089WQP5"/>
<dbReference type="KEGG" id="psw:LK03_09410"/>
<evidence type="ECO:0000313" key="2">
    <source>
        <dbReference type="Proteomes" id="UP000029493"/>
    </source>
</evidence>
<dbReference type="OrthoDB" id="6910208at2"/>
<protein>
    <submittedName>
        <fullName evidence="1">Uncharacterized protein</fullName>
    </submittedName>
</protein>
<dbReference type="RefSeq" id="WP_038412067.1">
    <property type="nucleotide sequence ID" value="NZ_CP009455.1"/>
</dbReference>
<dbReference type="EMBL" id="CP009455">
    <property type="protein sequence ID" value="AIR89484.1"/>
    <property type="molecule type" value="Genomic_DNA"/>
</dbReference>
<name>A0A089WQP5_9PSED</name>
<reference evidence="1 2" key="1">
    <citation type="submission" date="2014-09" db="EMBL/GenBank/DDBJ databases">
        <authorList>
            <person name="Chan K.-G."/>
        </authorList>
    </citation>
    <scope>NUCLEOTIDE SEQUENCE [LARGE SCALE GENOMIC DNA]</scope>
    <source>
        <strain evidence="1 2">ND07</strain>
    </source>
</reference>
<dbReference type="Proteomes" id="UP000029493">
    <property type="component" value="Chromosome"/>
</dbReference>
<organism evidence="1 2">
    <name type="scientific">Pseudomonas cremoricolorata</name>
    <dbReference type="NCBI Taxonomy" id="157783"/>
    <lineage>
        <taxon>Bacteria</taxon>
        <taxon>Pseudomonadati</taxon>
        <taxon>Pseudomonadota</taxon>
        <taxon>Gammaproteobacteria</taxon>
        <taxon>Pseudomonadales</taxon>
        <taxon>Pseudomonadaceae</taxon>
        <taxon>Pseudomonas</taxon>
    </lineage>
</organism>
<proteinExistence type="predicted"/>
<accession>A0A089WQP5</accession>
<evidence type="ECO:0000313" key="1">
    <source>
        <dbReference type="EMBL" id="AIR89484.1"/>
    </source>
</evidence>
<sequence length="77" mass="8841">MASFWTLLLQRPRHRTYARLDGQGRCLAFKTCAGRPEHGIWVEVSEQRLAWLGQPLPQSARLRRSAGNRWQGRSVPA</sequence>